<accession>A0A9J6AZ88</accession>
<evidence type="ECO:0000256" key="2">
    <source>
        <dbReference type="ARBA" id="ARBA00022729"/>
    </source>
</evidence>
<dbReference type="Proteomes" id="UP000824120">
    <property type="component" value="Chromosome 1"/>
</dbReference>
<dbReference type="PANTHER" id="PTHR48053">
    <property type="entry name" value="LEUCINE RICH REPEAT FAMILY PROTEIN, EXPRESSED"/>
    <property type="match status" value="1"/>
</dbReference>
<dbReference type="SUPFAM" id="SSF52058">
    <property type="entry name" value="L domain-like"/>
    <property type="match status" value="1"/>
</dbReference>
<name>A0A9J6AZ88_SOLCO</name>
<reference evidence="4 5" key="1">
    <citation type="submission" date="2020-09" db="EMBL/GenBank/DDBJ databases">
        <title>De no assembly of potato wild relative species, Solanum commersonii.</title>
        <authorList>
            <person name="Cho K."/>
        </authorList>
    </citation>
    <scope>NUCLEOTIDE SEQUENCE [LARGE SCALE GENOMIC DNA]</scope>
    <source>
        <strain evidence="4">LZ3.2</strain>
        <tissue evidence="4">Leaf</tissue>
    </source>
</reference>
<evidence type="ECO:0000313" key="4">
    <source>
        <dbReference type="EMBL" id="KAG5629893.1"/>
    </source>
</evidence>
<keyword evidence="5" id="KW-1185">Reference proteome</keyword>
<organism evidence="4 5">
    <name type="scientific">Solanum commersonii</name>
    <name type="common">Commerson's wild potato</name>
    <name type="synonym">Commerson's nightshade</name>
    <dbReference type="NCBI Taxonomy" id="4109"/>
    <lineage>
        <taxon>Eukaryota</taxon>
        <taxon>Viridiplantae</taxon>
        <taxon>Streptophyta</taxon>
        <taxon>Embryophyta</taxon>
        <taxon>Tracheophyta</taxon>
        <taxon>Spermatophyta</taxon>
        <taxon>Magnoliopsida</taxon>
        <taxon>eudicotyledons</taxon>
        <taxon>Gunneridae</taxon>
        <taxon>Pentapetalae</taxon>
        <taxon>asterids</taxon>
        <taxon>lamiids</taxon>
        <taxon>Solanales</taxon>
        <taxon>Solanaceae</taxon>
        <taxon>Solanoideae</taxon>
        <taxon>Solaneae</taxon>
        <taxon>Solanum</taxon>
    </lineage>
</organism>
<proteinExistence type="predicted"/>
<evidence type="ECO:0000256" key="1">
    <source>
        <dbReference type="ARBA" id="ARBA00004479"/>
    </source>
</evidence>
<comment type="caution">
    <text evidence="4">The sequence shown here is derived from an EMBL/GenBank/DDBJ whole genome shotgun (WGS) entry which is preliminary data.</text>
</comment>
<protein>
    <submittedName>
        <fullName evidence="4">Uncharacterized protein</fullName>
    </submittedName>
</protein>
<evidence type="ECO:0000256" key="3">
    <source>
        <dbReference type="ARBA" id="ARBA00023170"/>
    </source>
</evidence>
<comment type="subcellular location">
    <subcellularLocation>
        <location evidence="1">Membrane</location>
        <topology evidence="1">Single-pass type I membrane protein</topology>
    </subcellularLocation>
</comment>
<gene>
    <name evidence="4" type="ORF">H5410_001610</name>
</gene>
<keyword evidence="3" id="KW-0675">Receptor</keyword>
<keyword evidence="2" id="KW-0732">Signal</keyword>
<dbReference type="GO" id="GO:0016020">
    <property type="term" value="C:membrane"/>
    <property type="evidence" value="ECO:0007669"/>
    <property type="project" value="UniProtKB-SubCell"/>
</dbReference>
<sequence length="112" mass="12125">MQNLYSLFLSSNHLNGTVPSWIFSLLSLGILDLSDNHLSGNIQEFYSESLYRVALKQNQLQGPIPKSLLDLVPQATTPVGLDEGEEGDSTIISWQAVLMGNGCGLVSGFSII</sequence>
<dbReference type="Pfam" id="PF00560">
    <property type="entry name" value="LRR_1"/>
    <property type="match status" value="2"/>
</dbReference>
<evidence type="ECO:0000313" key="5">
    <source>
        <dbReference type="Proteomes" id="UP000824120"/>
    </source>
</evidence>
<dbReference type="EMBL" id="JACXVP010000001">
    <property type="protein sequence ID" value="KAG5629893.1"/>
    <property type="molecule type" value="Genomic_DNA"/>
</dbReference>
<dbReference type="InterPro" id="IPR001611">
    <property type="entry name" value="Leu-rich_rpt"/>
</dbReference>
<dbReference type="InterPro" id="IPR032675">
    <property type="entry name" value="LRR_dom_sf"/>
</dbReference>
<dbReference type="Gene3D" id="3.80.10.10">
    <property type="entry name" value="Ribonuclease Inhibitor"/>
    <property type="match status" value="1"/>
</dbReference>
<dbReference type="OrthoDB" id="1301438at2759"/>
<dbReference type="AlphaFoldDB" id="A0A9J6AZ88"/>
<dbReference type="InterPro" id="IPR051716">
    <property type="entry name" value="Plant_RL_S/T_kinase"/>
</dbReference>
<dbReference type="PANTHER" id="PTHR48053:SF71">
    <property type="entry name" value="LEUCINE RICH REPEAT FAMILY PROTEIN, EXPRESSED"/>
    <property type="match status" value="1"/>
</dbReference>